<dbReference type="Gene3D" id="3.40.50.300">
    <property type="entry name" value="P-loop containing nucleotide triphosphate hydrolases"/>
    <property type="match status" value="1"/>
</dbReference>
<feature type="coiled-coil region" evidence="12">
    <location>
        <begin position="180"/>
        <end position="214"/>
    </location>
</feature>
<dbReference type="GO" id="GO:0016887">
    <property type="term" value="F:ATP hydrolysis activity"/>
    <property type="evidence" value="ECO:0007669"/>
    <property type="project" value="InterPro"/>
</dbReference>
<evidence type="ECO:0000256" key="3">
    <source>
        <dbReference type="ARBA" id="ARBA00006914"/>
    </source>
</evidence>
<evidence type="ECO:0000259" key="13">
    <source>
        <dbReference type="SMART" id="SM00382"/>
    </source>
</evidence>
<comment type="subcellular location">
    <subcellularLocation>
        <location evidence="2">Cytoplasm</location>
    </subcellularLocation>
    <subcellularLocation>
        <location evidence="1">Nucleus</location>
    </subcellularLocation>
</comment>
<evidence type="ECO:0000256" key="1">
    <source>
        <dbReference type="ARBA" id="ARBA00004123"/>
    </source>
</evidence>
<evidence type="ECO:0000256" key="10">
    <source>
        <dbReference type="ARBA" id="ARBA00061931"/>
    </source>
</evidence>
<comment type="similarity">
    <text evidence="3 11">Belongs to the AAA ATPase family.</text>
</comment>
<dbReference type="GO" id="GO:0005524">
    <property type="term" value="F:ATP binding"/>
    <property type="evidence" value="ECO:0007669"/>
    <property type="project" value="UniProtKB-KW"/>
</dbReference>
<dbReference type="AlphaFoldDB" id="A0A834GQW0"/>
<comment type="caution">
    <text evidence="14">The sequence shown here is derived from an EMBL/GenBank/DDBJ whole genome shotgun (WGS) entry which is preliminary data.</text>
</comment>
<dbReference type="FunFam" id="3.40.50.300:FF:000034">
    <property type="entry name" value="26S protease regulatory subunit 10B"/>
    <property type="match status" value="1"/>
</dbReference>
<dbReference type="Pfam" id="PF00004">
    <property type="entry name" value="AAA"/>
    <property type="match status" value="1"/>
</dbReference>
<dbReference type="EMBL" id="WJXA01000007">
    <property type="protein sequence ID" value="KAF7137171.1"/>
    <property type="molecule type" value="Genomic_DNA"/>
</dbReference>
<dbReference type="InterPro" id="IPR027417">
    <property type="entry name" value="P-loop_NTPase"/>
</dbReference>
<dbReference type="InterPro" id="IPR003959">
    <property type="entry name" value="ATPase_AAA_core"/>
</dbReference>
<dbReference type="FunFam" id="2.40.50.140:FF:000027">
    <property type="entry name" value="26S protease regulatory subunit 10B"/>
    <property type="match status" value="1"/>
</dbReference>
<evidence type="ECO:0000256" key="2">
    <source>
        <dbReference type="ARBA" id="ARBA00004496"/>
    </source>
</evidence>
<keyword evidence="5 11" id="KW-0547">Nucleotide-binding</keyword>
<evidence type="ECO:0000256" key="6">
    <source>
        <dbReference type="ARBA" id="ARBA00022840"/>
    </source>
</evidence>
<dbReference type="Pfam" id="PF16450">
    <property type="entry name" value="Prot_ATP_ID_OB_C"/>
    <property type="match status" value="1"/>
</dbReference>
<dbReference type="InterPro" id="IPR012340">
    <property type="entry name" value="NA-bd_OB-fold"/>
</dbReference>
<comment type="subunit">
    <text evidence="10">Component of the 19S regulatory particle (RP/PA700) base subcomplex of the 26S proteasome. The 26S proteasome is composed of a core protease (CP), known as the 20S proteasome, capped at one or both ends by the 19S regulatory particle (RP/PA700). The RP/PA700 complex is composed of at least 17 different subunits in two subcomplexes, the base and the lid, which form the portions proximal and distal to the 20S proteolytic core, respectively.</text>
</comment>
<comment type="function">
    <text evidence="9">The 26S proteasome is involved in the ATP-dependent degradation of ubiquitinated proteins. The regulatory (or ATPase) complex confers ATP dependency and substrate specificity to the 26S complex.</text>
</comment>
<dbReference type="SMART" id="SM00382">
    <property type="entry name" value="AAA"/>
    <property type="match status" value="1"/>
</dbReference>
<accession>A0A834GQW0</accession>
<keyword evidence="12" id="KW-0175">Coiled coil</keyword>
<dbReference type="Gene3D" id="1.10.8.60">
    <property type="match status" value="1"/>
</dbReference>
<reference evidence="14" key="1">
    <citation type="submission" date="2019-11" db="EMBL/GenBank/DDBJ databases">
        <authorList>
            <person name="Liu Y."/>
            <person name="Hou J."/>
            <person name="Li T.-Q."/>
            <person name="Guan C.-H."/>
            <person name="Wu X."/>
            <person name="Wu H.-Z."/>
            <person name="Ling F."/>
            <person name="Zhang R."/>
            <person name="Shi X.-G."/>
            <person name="Ren J.-P."/>
            <person name="Chen E.-F."/>
            <person name="Sun J.-M."/>
        </authorList>
    </citation>
    <scope>NUCLEOTIDE SEQUENCE</scope>
    <source>
        <strain evidence="14">Adult_tree_wgs_1</strain>
        <tissue evidence="14">Leaves</tissue>
    </source>
</reference>
<evidence type="ECO:0000256" key="8">
    <source>
        <dbReference type="ARBA" id="ARBA00023242"/>
    </source>
</evidence>
<evidence type="ECO:0000313" key="15">
    <source>
        <dbReference type="Proteomes" id="UP000626092"/>
    </source>
</evidence>
<keyword evidence="4" id="KW-0963">Cytoplasm</keyword>
<dbReference type="InterPro" id="IPR003593">
    <property type="entry name" value="AAA+_ATPase"/>
</dbReference>
<evidence type="ECO:0000256" key="4">
    <source>
        <dbReference type="ARBA" id="ARBA00022490"/>
    </source>
</evidence>
<evidence type="ECO:0000256" key="5">
    <source>
        <dbReference type="ARBA" id="ARBA00022741"/>
    </source>
</evidence>
<protein>
    <recommendedName>
        <fullName evidence="13">AAA+ ATPase domain-containing protein</fullName>
    </recommendedName>
</protein>
<feature type="domain" description="AAA+ ATPase" evidence="13">
    <location>
        <begin position="327"/>
        <end position="466"/>
    </location>
</feature>
<dbReference type="GO" id="GO:0005634">
    <property type="term" value="C:nucleus"/>
    <property type="evidence" value="ECO:0007669"/>
    <property type="project" value="UniProtKB-SubCell"/>
</dbReference>
<evidence type="ECO:0000313" key="14">
    <source>
        <dbReference type="EMBL" id="KAF7137171.1"/>
    </source>
</evidence>
<keyword evidence="7" id="KW-0647">Proteasome</keyword>
<dbReference type="InterPro" id="IPR050221">
    <property type="entry name" value="26S_Proteasome_ATPase"/>
</dbReference>
<keyword evidence="8" id="KW-0539">Nucleus</keyword>
<dbReference type="Proteomes" id="UP000626092">
    <property type="component" value="Unassembled WGS sequence"/>
</dbReference>
<evidence type="ECO:0000256" key="9">
    <source>
        <dbReference type="ARBA" id="ARBA00024661"/>
    </source>
</evidence>
<dbReference type="OrthoDB" id="1937997at2759"/>
<keyword evidence="15" id="KW-1185">Reference proteome</keyword>
<dbReference type="Pfam" id="PF26130">
    <property type="entry name" value="PB1-like"/>
    <property type="match status" value="1"/>
</dbReference>
<dbReference type="InterPro" id="IPR058594">
    <property type="entry name" value="PB1-like_dom_pln"/>
</dbReference>
<dbReference type="PANTHER" id="PTHR23073">
    <property type="entry name" value="26S PROTEASOME REGULATORY SUBUNIT"/>
    <property type="match status" value="1"/>
</dbReference>
<evidence type="ECO:0000256" key="11">
    <source>
        <dbReference type="RuleBase" id="RU003651"/>
    </source>
</evidence>
<sequence length="554" mass="62231">MAGSFTVEVHHLGRFVENPVRYVEGVVNHVDDCDSDLWSKLEVEDIVERLGYRKYKMLWYRIPGLGLEEGLRVIETETDKDAMHMVAVVKGHGQIEIYLEHVIDEPGANANVMPFPALPPPEMPEGVEIHIDEEVVNGENVYYNSDTDESLTPAQMSEAEDDAVRRRAAVAEYRKKLLQHKELESRVKSVRESLRSSKKEFNKTEDDLKSLQSVGQIIGEVLRPLDNERLIVKASSGPRYVVGCRSKVDKEKLTSGTRVVLDMTTLTIMRALPREVDPVVYNMLHEDPGNISYSAVGGLSDQIRELRESIELPLMNPELFLRVGITPPKGVLLYGPPGTGKTLLARAIASNIDANFLKVVSSAIIDKYIGESARLIREMFGYARDHQPCIIFMDEIDAIGGRRFSEGTSADREIQRTLMELLNQLDGFDRLGKVKMIMATNRPDVLDPALLRPGRLDRKIEIPLPNEQSRMEILKIHAAGIAKHGEIDYEAVVKLAEGFNGADLRNVCTEAGMSAIRAERDYVIHEDFMKAVRKLNEAKKLESTAHYNTDFGKD</sequence>
<dbReference type="Gene3D" id="2.40.50.140">
    <property type="entry name" value="Nucleic acid-binding proteins"/>
    <property type="match status" value="1"/>
</dbReference>
<dbReference type="Pfam" id="PF17862">
    <property type="entry name" value="AAA_lid_3"/>
    <property type="match status" value="1"/>
</dbReference>
<dbReference type="FunFam" id="1.10.8.60:FF:000008">
    <property type="entry name" value="26S protease regulatory subunit 10B"/>
    <property type="match status" value="1"/>
</dbReference>
<dbReference type="PROSITE" id="PS00674">
    <property type="entry name" value="AAA"/>
    <property type="match status" value="1"/>
</dbReference>
<name>A0A834GQW0_RHOSS</name>
<proteinExistence type="inferred from homology"/>
<dbReference type="SUPFAM" id="SSF52540">
    <property type="entry name" value="P-loop containing nucleoside triphosphate hydrolases"/>
    <property type="match status" value="1"/>
</dbReference>
<keyword evidence="6 11" id="KW-0067">ATP-binding</keyword>
<dbReference type="InterPro" id="IPR003960">
    <property type="entry name" value="ATPase_AAA_CS"/>
</dbReference>
<evidence type="ECO:0000256" key="12">
    <source>
        <dbReference type="SAM" id="Coils"/>
    </source>
</evidence>
<evidence type="ECO:0000256" key="7">
    <source>
        <dbReference type="ARBA" id="ARBA00022942"/>
    </source>
</evidence>
<dbReference type="InterPro" id="IPR041569">
    <property type="entry name" value="AAA_lid_3"/>
</dbReference>
<dbReference type="GO" id="GO:0000502">
    <property type="term" value="C:proteasome complex"/>
    <property type="evidence" value="ECO:0007669"/>
    <property type="project" value="UniProtKB-KW"/>
</dbReference>
<gene>
    <name evidence="14" type="ORF">RHSIM_Rhsim07G0243000</name>
</gene>
<organism evidence="14 15">
    <name type="scientific">Rhododendron simsii</name>
    <name type="common">Sims's rhododendron</name>
    <dbReference type="NCBI Taxonomy" id="118357"/>
    <lineage>
        <taxon>Eukaryota</taxon>
        <taxon>Viridiplantae</taxon>
        <taxon>Streptophyta</taxon>
        <taxon>Embryophyta</taxon>
        <taxon>Tracheophyta</taxon>
        <taxon>Spermatophyta</taxon>
        <taxon>Magnoliopsida</taxon>
        <taxon>eudicotyledons</taxon>
        <taxon>Gunneridae</taxon>
        <taxon>Pentapetalae</taxon>
        <taxon>asterids</taxon>
        <taxon>Ericales</taxon>
        <taxon>Ericaceae</taxon>
        <taxon>Ericoideae</taxon>
        <taxon>Rhodoreae</taxon>
        <taxon>Rhododendron</taxon>
    </lineage>
</organism>
<dbReference type="InterPro" id="IPR032501">
    <property type="entry name" value="Prot_ATP_ID_OB_2nd"/>
</dbReference>
<dbReference type="GO" id="GO:0005737">
    <property type="term" value="C:cytoplasm"/>
    <property type="evidence" value="ECO:0007669"/>
    <property type="project" value="UniProtKB-SubCell"/>
</dbReference>